<dbReference type="GO" id="GO:0006094">
    <property type="term" value="P:gluconeogenesis"/>
    <property type="evidence" value="ECO:0007669"/>
    <property type="project" value="UniProtKB-KW"/>
</dbReference>
<dbReference type="GO" id="GO:0005829">
    <property type="term" value="C:cytosol"/>
    <property type="evidence" value="ECO:0007669"/>
    <property type="project" value="TreeGrafter"/>
</dbReference>
<keyword evidence="1" id="KW-0312">Gluconeogenesis</keyword>
<keyword evidence="4" id="KW-1185">Reference proteome</keyword>
<evidence type="ECO:0000313" key="3">
    <source>
        <dbReference type="EMBL" id="GGZ14845.1"/>
    </source>
</evidence>
<accession>A0A918PL92</accession>
<dbReference type="EMBL" id="BMWX01000001">
    <property type="protein sequence ID" value="GGZ14845.1"/>
    <property type="molecule type" value="Genomic_DNA"/>
</dbReference>
<sequence>MITTKNPTSTLGVNGLSTYPKNALHNLCASSLVEEALLNKEGKLSSSGALMVNTGTYTGRSPKDRFIVKEPKTKDHIWWGNINLPLEESFFALLHRDMLEELSSSKIYSRDAFVGADRRYRKSLRVFTSLAWHNLFCLNMFLRPEVDELAHFSPEYTIICLPEFEADPRRHGTRGKNFTVINLEKKLVLIGGLPMLARSRRRCFR</sequence>
<organism evidence="3 4">
    <name type="scientific">Echinicola pacifica</name>
    <dbReference type="NCBI Taxonomy" id="346377"/>
    <lineage>
        <taxon>Bacteria</taxon>
        <taxon>Pseudomonadati</taxon>
        <taxon>Bacteroidota</taxon>
        <taxon>Cytophagia</taxon>
        <taxon>Cytophagales</taxon>
        <taxon>Cyclobacteriaceae</taxon>
        <taxon>Echinicola</taxon>
    </lineage>
</organism>
<evidence type="ECO:0008006" key="5">
    <source>
        <dbReference type="Google" id="ProtNLM"/>
    </source>
</evidence>
<gene>
    <name evidence="3" type="ORF">GCM10007049_03540</name>
</gene>
<dbReference type="InterPro" id="IPR001272">
    <property type="entry name" value="PEP_carboxykinase_ATP"/>
</dbReference>
<protein>
    <recommendedName>
        <fullName evidence="5">Phosphoenolpyruvate carboxykinase (ATP)</fullName>
    </recommendedName>
</protein>
<dbReference type="GO" id="GO:0004612">
    <property type="term" value="F:phosphoenolpyruvate carboxykinase (ATP) activity"/>
    <property type="evidence" value="ECO:0007669"/>
    <property type="project" value="InterPro"/>
</dbReference>
<dbReference type="SUPFAM" id="SSF68923">
    <property type="entry name" value="PEP carboxykinase N-terminal domain"/>
    <property type="match status" value="1"/>
</dbReference>
<dbReference type="Pfam" id="PF01293">
    <property type="entry name" value="PEPCK_ATP"/>
    <property type="match status" value="1"/>
</dbReference>
<dbReference type="PANTHER" id="PTHR30031">
    <property type="entry name" value="PHOSPHOENOLPYRUVATE CARBOXYKINASE ATP"/>
    <property type="match status" value="1"/>
</dbReference>
<proteinExistence type="predicted"/>
<reference evidence="3" key="2">
    <citation type="submission" date="2020-09" db="EMBL/GenBank/DDBJ databases">
        <authorList>
            <person name="Sun Q."/>
            <person name="Kim S."/>
        </authorList>
    </citation>
    <scope>NUCLEOTIDE SEQUENCE</scope>
    <source>
        <strain evidence="3">KCTC 12368</strain>
    </source>
</reference>
<dbReference type="InterPro" id="IPR008210">
    <property type="entry name" value="PEP_carboxykinase_N"/>
</dbReference>
<reference evidence="3" key="1">
    <citation type="journal article" date="2014" name="Int. J. Syst. Evol. Microbiol.">
        <title>Complete genome sequence of Corynebacterium casei LMG S-19264T (=DSM 44701T), isolated from a smear-ripened cheese.</title>
        <authorList>
            <consortium name="US DOE Joint Genome Institute (JGI-PGF)"/>
            <person name="Walter F."/>
            <person name="Albersmeier A."/>
            <person name="Kalinowski J."/>
            <person name="Ruckert C."/>
        </authorList>
    </citation>
    <scope>NUCLEOTIDE SEQUENCE</scope>
    <source>
        <strain evidence="3">KCTC 12368</strain>
    </source>
</reference>
<dbReference type="AlphaFoldDB" id="A0A918PL92"/>
<dbReference type="GO" id="GO:0005524">
    <property type="term" value="F:ATP binding"/>
    <property type="evidence" value="ECO:0007669"/>
    <property type="project" value="InterPro"/>
</dbReference>
<evidence type="ECO:0000256" key="1">
    <source>
        <dbReference type="ARBA" id="ARBA00022432"/>
    </source>
</evidence>
<dbReference type="Gene3D" id="3.40.449.10">
    <property type="entry name" value="Phosphoenolpyruvate Carboxykinase, domain 1"/>
    <property type="match status" value="1"/>
</dbReference>
<keyword evidence="2" id="KW-0456">Lyase</keyword>
<dbReference type="PANTHER" id="PTHR30031:SF0">
    <property type="entry name" value="PHOSPHOENOLPYRUVATE CARBOXYKINASE (ATP)"/>
    <property type="match status" value="1"/>
</dbReference>
<comment type="caution">
    <text evidence="3">The sequence shown here is derived from an EMBL/GenBank/DDBJ whole genome shotgun (WGS) entry which is preliminary data.</text>
</comment>
<evidence type="ECO:0000313" key="4">
    <source>
        <dbReference type="Proteomes" id="UP000619457"/>
    </source>
</evidence>
<evidence type="ECO:0000256" key="2">
    <source>
        <dbReference type="ARBA" id="ARBA00022793"/>
    </source>
</evidence>
<dbReference type="Proteomes" id="UP000619457">
    <property type="component" value="Unassembled WGS sequence"/>
</dbReference>
<name>A0A918PL92_9BACT</name>
<keyword evidence="2" id="KW-0210">Decarboxylase</keyword>